<accession>A0A1H3H425</accession>
<dbReference type="RefSeq" id="WP_176973953.1">
    <property type="nucleotide sequence ID" value="NZ_FNOY01000018.1"/>
</dbReference>
<dbReference type="EMBL" id="FNOY01000018">
    <property type="protein sequence ID" value="SDY10333.1"/>
    <property type="molecule type" value="Genomic_DNA"/>
</dbReference>
<proteinExistence type="predicted"/>
<dbReference type="STRING" id="44576.SAMN05421881_101820"/>
<organism evidence="1 2">
    <name type="scientific">Nitrosomonas halophila</name>
    <dbReference type="NCBI Taxonomy" id="44576"/>
    <lineage>
        <taxon>Bacteria</taxon>
        <taxon>Pseudomonadati</taxon>
        <taxon>Pseudomonadota</taxon>
        <taxon>Betaproteobacteria</taxon>
        <taxon>Nitrosomonadales</taxon>
        <taxon>Nitrosomonadaceae</taxon>
        <taxon>Nitrosomonas</taxon>
    </lineage>
</organism>
<sequence length="103" mass="11251">MGGKKGTLPFEEAKEEAKEDASLLLLPNGFKRIHHYGLIGSAHKAANLAAARTALAAPAPHQATVESVEAFMPRVTQREWLSCRTLRAKKGTLPFFRLDDPAQ</sequence>
<protein>
    <submittedName>
        <fullName evidence="1">Uncharacterized protein</fullName>
    </submittedName>
</protein>
<evidence type="ECO:0000313" key="1">
    <source>
        <dbReference type="EMBL" id="SDY10333.1"/>
    </source>
</evidence>
<dbReference type="AlphaFoldDB" id="A0A1H3H425"/>
<name>A0A1H3H425_9PROT</name>
<keyword evidence="2" id="KW-1185">Reference proteome</keyword>
<dbReference type="Proteomes" id="UP000198640">
    <property type="component" value="Unassembled WGS sequence"/>
</dbReference>
<gene>
    <name evidence="1" type="ORF">SAMN05421881_101820</name>
</gene>
<evidence type="ECO:0000313" key="2">
    <source>
        <dbReference type="Proteomes" id="UP000198640"/>
    </source>
</evidence>
<reference evidence="1 2" key="1">
    <citation type="submission" date="2016-10" db="EMBL/GenBank/DDBJ databases">
        <authorList>
            <person name="de Groot N.N."/>
        </authorList>
    </citation>
    <scope>NUCLEOTIDE SEQUENCE [LARGE SCALE GENOMIC DNA]</scope>
    <source>
        <strain evidence="1 2">Nm1</strain>
    </source>
</reference>